<keyword evidence="3" id="KW-1185">Reference proteome</keyword>
<feature type="region of interest" description="Disordered" evidence="1">
    <location>
        <begin position="239"/>
        <end position="271"/>
    </location>
</feature>
<evidence type="ECO:0000313" key="3">
    <source>
        <dbReference type="Proteomes" id="UP001158576"/>
    </source>
</evidence>
<accession>A0ABN7SVX5</accession>
<dbReference type="EMBL" id="OU015567">
    <property type="protein sequence ID" value="CAG5109589.1"/>
    <property type="molecule type" value="Genomic_DNA"/>
</dbReference>
<evidence type="ECO:0000313" key="2">
    <source>
        <dbReference type="EMBL" id="CAG5109589.1"/>
    </source>
</evidence>
<feature type="compositionally biased region" description="Low complexity" evidence="1">
    <location>
        <begin position="126"/>
        <end position="165"/>
    </location>
</feature>
<reference evidence="2 3" key="1">
    <citation type="submission" date="2021-04" db="EMBL/GenBank/DDBJ databases">
        <authorList>
            <person name="Bliznina A."/>
        </authorList>
    </citation>
    <scope>NUCLEOTIDE SEQUENCE [LARGE SCALE GENOMIC DNA]</scope>
</reference>
<feature type="compositionally biased region" description="Basic and acidic residues" evidence="1">
    <location>
        <begin position="182"/>
        <end position="191"/>
    </location>
</feature>
<proteinExistence type="predicted"/>
<feature type="compositionally biased region" description="Polar residues" evidence="1">
    <location>
        <begin position="254"/>
        <end position="263"/>
    </location>
</feature>
<organism evidence="2 3">
    <name type="scientific">Oikopleura dioica</name>
    <name type="common">Tunicate</name>
    <dbReference type="NCBI Taxonomy" id="34765"/>
    <lineage>
        <taxon>Eukaryota</taxon>
        <taxon>Metazoa</taxon>
        <taxon>Chordata</taxon>
        <taxon>Tunicata</taxon>
        <taxon>Appendicularia</taxon>
        <taxon>Copelata</taxon>
        <taxon>Oikopleuridae</taxon>
        <taxon>Oikopleura</taxon>
    </lineage>
</organism>
<evidence type="ECO:0000256" key="1">
    <source>
        <dbReference type="SAM" id="MobiDB-lite"/>
    </source>
</evidence>
<protein>
    <submittedName>
        <fullName evidence="2">Oidioi.mRNA.OKI2018_I69.chr2.g4109.t1.cds</fullName>
    </submittedName>
</protein>
<dbReference type="Proteomes" id="UP001158576">
    <property type="component" value="Chromosome 2"/>
</dbReference>
<sequence>MKTLGYIKEAKEAVAFNSYIRKKLLNFYLGLKNEEYVFVNFDEKLSQNQKASGKNIPPNSMLFNSSKACNFLDDFLEKSTEAKKMVVNDQMMEHHHIFAIGRETLRIQKMLHQHKLAKQVASLNASTPNSVSSPSSTNSSNSNSSNSPPQNNSDEISTPTSSTTSDRTDAGSNNSEESFGSDETRKDDKSPDPPPDIINIDSPSTSKKPALDKLAQFSLELAKKTLIFFDKKGQFHILPSRSMAPRSSQEETPRNTLMPTTRNDSSEAKTC</sequence>
<gene>
    <name evidence="2" type="ORF">OKIOD_LOCUS12874</name>
</gene>
<feature type="region of interest" description="Disordered" evidence="1">
    <location>
        <begin position="118"/>
        <end position="208"/>
    </location>
</feature>
<name>A0ABN7SVX5_OIKDI</name>